<keyword evidence="10" id="KW-1185">Reference proteome</keyword>
<feature type="transmembrane region" description="Helical" evidence="8">
    <location>
        <begin position="153"/>
        <end position="173"/>
    </location>
</feature>
<feature type="transmembrane region" description="Helical" evidence="8">
    <location>
        <begin position="91"/>
        <end position="111"/>
    </location>
</feature>
<evidence type="ECO:0000256" key="2">
    <source>
        <dbReference type="ARBA" id="ARBA00008821"/>
    </source>
</evidence>
<organism evidence="9 10">
    <name type="scientific">Sporomusa ovata</name>
    <dbReference type="NCBI Taxonomy" id="2378"/>
    <lineage>
        <taxon>Bacteria</taxon>
        <taxon>Bacillati</taxon>
        <taxon>Bacillota</taxon>
        <taxon>Negativicutes</taxon>
        <taxon>Selenomonadales</taxon>
        <taxon>Sporomusaceae</taxon>
        <taxon>Sporomusa</taxon>
    </lineage>
</organism>
<protein>
    <submittedName>
        <fullName evidence="9">Uracil permease</fullName>
    </submittedName>
</protein>
<dbReference type="GO" id="GO:0042907">
    <property type="term" value="F:xanthine transmembrane transporter activity"/>
    <property type="evidence" value="ECO:0007669"/>
    <property type="project" value="TreeGrafter"/>
</dbReference>
<dbReference type="InterPro" id="IPR006043">
    <property type="entry name" value="NCS2"/>
</dbReference>
<accession>A0A0U1KTA6</accession>
<dbReference type="InterPro" id="IPR006042">
    <property type="entry name" value="Xan_ur_permease"/>
</dbReference>
<feature type="transmembrane region" description="Helical" evidence="8">
    <location>
        <begin position="388"/>
        <end position="406"/>
    </location>
</feature>
<proteinExistence type="inferred from homology"/>
<dbReference type="PROSITE" id="PS01116">
    <property type="entry name" value="XANTH_URACIL_PERMASE"/>
    <property type="match status" value="1"/>
</dbReference>
<feature type="transmembrane region" description="Helical" evidence="8">
    <location>
        <begin position="118"/>
        <end position="141"/>
    </location>
</feature>
<evidence type="ECO:0000256" key="6">
    <source>
        <dbReference type="ARBA" id="ARBA00022989"/>
    </source>
</evidence>
<evidence type="ECO:0000256" key="4">
    <source>
        <dbReference type="ARBA" id="ARBA00022475"/>
    </source>
</evidence>
<evidence type="ECO:0000256" key="8">
    <source>
        <dbReference type="SAM" id="Phobius"/>
    </source>
</evidence>
<keyword evidence="3" id="KW-0813">Transport</keyword>
<feature type="transmembrane region" description="Helical" evidence="8">
    <location>
        <begin position="21"/>
        <end position="37"/>
    </location>
</feature>
<comment type="similarity">
    <text evidence="2">Belongs to the nucleobase:cation symporter-2 (NCS2) (TC 2.A.40) family.</text>
</comment>
<comment type="subcellular location">
    <subcellularLocation>
        <location evidence="1">Cell membrane</location>
        <topology evidence="1">Multi-pass membrane protein</topology>
    </subcellularLocation>
</comment>
<feature type="transmembrane region" description="Helical" evidence="8">
    <location>
        <begin position="363"/>
        <end position="382"/>
    </location>
</feature>
<keyword evidence="6 8" id="KW-1133">Transmembrane helix</keyword>
<dbReference type="Proteomes" id="UP000049855">
    <property type="component" value="Unassembled WGS sequence"/>
</dbReference>
<dbReference type="NCBIfam" id="NF007995">
    <property type="entry name" value="PRK10720.1"/>
    <property type="match status" value="1"/>
</dbReference>
<evidence type="ECO:0000256" key="1">
    <source>
        <dbReference type="ARBA" id="ARBA00004651"/>
    </source>
</evidence>
<dbReference type="PANTHER" id="PTHR42810:SF4">
    <property type="entry name" value="URIC ACID TRANSPORTER UACT"/>
    <property type="match status" value="1"/>
</dbReference>
<feature type="transmembrane region" description="Helical" evidence="8">
    <location>
        <begin position="66"/>
        <end position="85"/>
    </location>
</feature>
<feature type="transmembrane region" description="Helical" evidence="8">
    <location>
        <begin position="224"/>
        <end position="245"/>
    </location>
</feature>
<name>A0A0U1KTA6_9FIRM</name>
<evidence type="ECO:0000313" key="9">
    <source>
        <dbReference type="EMBL" id="CQR70658.1"/>
    </source>
</evidence>
<keyword evidence="4" id="KW-1003">Cell membrane</keyword>
<dbReference type="GO" id="GO:0005886">
    <property type="term" value="C:plasma membrane"/>
    <property type="evidence" value="ECO:0007669"/>
    <property type="project" value="UniProtKB-SubCell"/>
</dbReference>
<dbReference type="RefSeq" id="WP_021169383.1">
    <property type="nucleotide sequence ID" value="NZ_CTRP01000003.1"/>
</dbReference>
<evidence type="ECO:0000256" key="3">
    <source>
        <dbReference type="ARBA" id="ARBA00022448"/>
    </source>
</evidence>
<dbReference type="EMBL" id="CTRP01000003">
    <property type="protein sequence ID" value="CQR70658.1"/>
    <property type="molecule type" value="Genomic_DNA"/>
</dbReference>
<evidence type="ECO:0000256" key="5">
    <source>
        <dbReference type="ARBA" id="ARBA00022692"/>
    </source>
</evidence>
<dbReference type="Pfam" id="PF00860">
    <property type="entry name" value="Xan_ur_permease"/>
    <property type="match status" value="1"/>
</dbReference>
<sequence>MRRTIQVEEKLPMIETLPLSLQHLFAMFGATVLVPILFKINPATVLLWNGIGTLLYIFVTKGKIPAYLGSSFAFLSPVFLVLAQYGYGAALGGFIAAGLIFTIVALSIGVVGTKWIDIVFPPAAMGAIVAIIGLELAPVAADMSGLLAKEPDPQVIMVSIFTLGVTILGSVLFRGFFAVIPILIGIAAGYALALVLGMVNLAAVYTTPWFALPTFYTPEFNLQAILIIIPASLVVIAEHIGHLVVTSNIVGRDLSASPGLHRSLLGNGLSTLVSGFFGSTPNTTYGENIGVMALSRVYSVWVIGFAAVLAIVLSFVGKLAALIQSIPGPVMGGVSLLLFGVIAASGVRILVESKVDYNRSRNLILTAVVLIIGVSGAHMTFGSVTLKGMALATIVAIILGLTFTIFDKLGLTNDNDIAETQQSQE</sequence>
<evidence type="ECO:0000313" key="10">
    <source>
        <dbReference type="Proteomes" id="UP000049855"/>
    </source>
</evidence>
<keyword evidence="5 8" id="KW-0812">Transmembrane</keyword>
<gene>
    <name evidence="9" type="ORF">SpAn4DRAFT_1636</name>
</gene>
<dbReference type="NCBIfam" id="TIGR00801">
    <property type="entry name" value="ncs2"/>
    <property type="match status" value="1"/>
</dbReference>
<feature type="transmembrane region" description="Helical" evidence="8">
    <location>
        <begin position="43"/>
        <end position="59"/>
    </location>
</feature>
<keyword evidence="7 8" id="KW-0472">Membrane</keyword>
<dbReference type="AlphaFoldDB" id="A0A0U1KTA6"/>
<dbReference type="PANTHER" id="PTHR42810">
    <property type="entry name" value="PURINE PERMEASE C1399.01C-RELATED"/>
    <property type="match status" value="1"/>
</dbReference>
<feature type="transmembrane region" description="Helical" evidence="8">
    <location>
        <begin position="329"/>
        <end position="351"/>
    </location>
</feature>
<feature type="transmembrane region" description="Helical" evidence="8">
    <location>
        <begin position="180"/>
        <end position="204"/>
    </location>
</feature>
<reference evidence="10" key="1">
    <citation type="submission" date="2015-03" db="EMBL/GenBank/DDBJ databases">
        <authorList>
            <person name="Nijsse Bart"/>
        </authorList>
    </citation>
    <scope>NUCLEOTIDE SEQUENCE [LARGE SCALE GENOMIC DNA]</scope>
</reference>
<evidence type="ECO:0000256" key="7">
    <source>
        <dbReference type="ARBA" id="ARBA00023136"/>
    </source>
</evidence>
<feature type="transmembrane region" description="Helical" evidence="8">
    <location>
        <begin position="298"/>
        <end position="323"/>
    </location>
</feature>